<proteinExistence type="predicted"/>
<feature type="compositionally biased region" description="Polar residues" evidence="1">
    <location>
        <begin position="140"/>
        <end position="151"/>
    </location>
</feature>
<evidence type="ECO:0000313" key="2">
    <source>
        <dbReference type="EMBL" id="KAK0391310.1"/>
    </source>
</evidence>
<comment type="caution">
    <text evidence="2">The sequence shown here is derived from an EMBL/GenBank/DDBJ whole genome shotgun (WGS) entry which is preliminary data.</text>
</comment>
<feature type="region of interest" description="Disordered" evidence="1">
    <location>
        <begin position="140"/>
        <end position="237"/>
    </location>
</feature>
<dbReference type="EMBL" id="JAPDFR010000001">
    <property type="protein sequence ID" value="KAK0391310.1"/>
    <property type="molecule type" value="Genomic_DNA"/>
</dbReference>
<reference evidence="2" key="1">
    <citation type="submission" date="2022-10" db="EMBL/GenBank/DDBJ databases">
        <title>Determination and structural analysis of whole genome sequence of Sarocladium strictum F4-1.</title>
        <authorList>
            <person name="Hu L."/>
            <person name="Jiang Y."/>
        </authorList>
    </citation>
    <scope>NUCLEOTIDE SEQUENCE</scope>
    <source>
        <strain evidence="2">F4-1</strain>
    </source>
</reference>
<name>A0AA39LBS3_SARSR</name>
<keyword evidence="3" id="KW-1185">Reference proteome</keyword>
<feature type="region of interest" description="Disordered" evidence="1">
    <location>
        <begin position="1"/>
        <end position="66"/>
    </location>
</feature>
<protein>
    <submittedName>
        <fullName evidence="2">Uncharacterized protein</fullName>
    </submittedName>
</protein>
<gene>
    <name evidence="2" type="ORF">NLU13_0811</name>
</gene>
<organism evidence="2 3">
    <name type="scientific">Sarocladium strictum</name>
    <name type="common">Black bundle disease fungus</name>
    <name type="synonym">Acremonium strictum</name>
    <dbReference type="NCBI Taxonomy" id="5046"/>
    <lineage>
        <taxon>Eukaryota</taxon>
        <taxon>Fungi</taxon>
        <taxon>Dikarya</taxon>
        <taxon>Ascomycota</taxon>
        <taxon>Pezizomycotina</taxon>
        <taxon>Sordariomycetes</taxon>
        <taxon>Hypocreomycetidae</taxon>
        <taxon>Hypocreales</taxon>
        <taxon>Sarocladiaceae</taxon>
        <taxon>Sarocladium</taxon>
    </lineage>
</organism>
<feature type="compositionally biased region" description="Low complexity" evidence="1">
    <location>
        <begin position="48"/>
        <end position="57"/>
    </location>
</feature>
<accession>A0AA39LBS3</accession>
<evidence type="ECO:0000256" key="1">
    <source>
        <dbReference type="SAM" id="MobiDB-lite"/>
    </source>
</evidence>
<sequence length="264" mass="27732">MRIVSWMRGQHPEKGTTLTSTDESPASPDMTQVHGIRGHLHHGRTSVATGTATTATTPGLELPPNRYEVADTQLAELHDTSPPVELPDNPLSHNEVLLKHSRQSKGNNAHSGFSSPSYSSFSFPAGGDYTSTISRSSAAANSNVPLGSNRDTPPRGGSTPDPDASRVTSGVSGLSDSDVGHLRHVSETSIDANVASTPPAGAPSTSRPGAGFRGDFQALPEETPISPPTAGDTPGEDYISARQTMVSPLRKSVFRENAEDMSKE</sequence>
<dbReference type="Proteomes" id="UP001175261">
    <property type="component" value="Unassembled WGS sequence"/>
</dbReference>
<dbReference type="AlphaFoldDB" id="A0AA39LBS3"/>
<evidence type="ECO:0000313" key="3">
    <source>
        <dbReference type="Proteomes" id="UP001175261"/>
    </source>
</evidence>
<feature type="compositionally biased region" description="Polar residues" evidence="1">
    <location>
        <begin position="187"/>
        <end position="196"/>
    </location>
</feature>